<keyword evidence="8" id="KW-0282">Flagellum</keyword>
<organism evidence="8">
    <name type="scientific">Thermohahella caldifontis</name>
    <dbReference type="NCBI Taxonomy" id="3142973"/>
    <lineage>
        <taxon>Bacteria</taxon>
        <taxon>Pseudomonadati</taxon>
        <taxon>Pseudomonadota</taxon>
        <taxon>Gammaproteobacteria</taxon>
        <taxon>Oceanospirillales</taxon>
        <taxon>Hahellaceae</taxon>
        <taxon>Thermohahella</taxon>
    </lineage>
</organism>
<keyword evidence="8" id="KW-0966">Cell projection</keyword>
<evidence type="ECO:0000256" key="4">
    <source>
        <dbReference type="ARBA" id="ARBA00024746"/>
    </source>
</evidence>
<dbReference type="InterPro" id="IPR025965">
    <property type="entry name" value="FlgD/Vpr_Ig-like"/>
</dbReference>
<keyword evidence="8" id="KW-0969">Cilium</keyword>
<feature type="domain" description="FlgD Tudor-like" evidence="7">
    <location>
        <begin position="86"/>
        <end position="221"/>
    </location>
</feature>
<feature type="domain" description="FlgD/Vpr Ig-like" evidence="6">
    <location>
        <begin position="113"/>
        <end position="180"/>
    </location>
</feature>
<name>A0AB39UY17_9GAMM</name>
<dbReference type="Pfam" id="PF13860">
    <property type="entry name" value="FlgD_ig"/>
    <property type="match status" value="1"/>
</dbReference>
<evidence type="ECO:0000256" key="3">
    <source>
        <dbReference type="ARBA" id="ARBA00022795"/>
    </source>
</evidence>
<dbReference type="GO" id="GO:0044781">
    <property type="term" value="P:bacterial-type flagellum organization"/>
    <property type="evidence" value="ECO:0007669"/>
    <property type="project" value="UniProtKB-UniRule"/>
</dbReference>
<dbReference type="RefSeq" id="WP_369602233.1">
    <property type="nucleotide sequence ID" value="NZ_CP154858.1"/>
</dbReference>
<evidence type="ECO:0000259" key="7">
    <source>
        <dbReference type="Pfam" id="PF13861"/>
    </source>
</evidence>
<evidence type="ECO:0000259" key="6">
    <source>
        <dbReference type="Pfam" id="PF13860"/>
    </source>
</evidence>
<evidence type="ECO:0000256" key="1">
    <source>
        <dbReference type="ARBA" id="ARBA00010577"/>
    </source>
</evidence>
<dbReference type="Gene3D" id="2.30.30.910">
    <property type="match status" value="1"/>
</dbReference>
<proteinExistence type="inferred from homology"/>
<evidence type="ECO:0000256" key="2">
    <source>
        <dbReference type="ARBA" id="ARBA00016013"/>
    </source>
</evidence>
<reference evidence="8" key="1">
    <citation type="submission" date="2024-05" db="EMBL/GenBank/DDBJ databases">
        <title>Genome sequencing of novel strain.</title>
        <authorList>
            <person name="Ganbat D."/>
            <person name="Ganbat S."/>
            <person name="Lee S.-J."/>
        </authorList>
    </citation>
    <scope>NUCLEOTIDE SEQUENCE</scope>
    <source>
        <strain evidence="8">SMD15-11</strain>
    </source>
</reference>
<dbReference type="Pfam" id="PF03963">
    <property type="entry name" value="FlgD"/>
    <property type="match status" value="1"/>
</dbReference>
<dbReference type="KEGG" id="tcd:AAIA72_04500"/>
<comment type="function">
    <text evidence="4 5">Required for flagellar hook formation. May act as a scaffolding protein.</text>
</comment>
<dbReference type="AlphaFoldDB" id="A0AB39UY17"/>
<protein>
    <recommendedName>
        <fullName evidence="2 5">Basal-body rod modification protein FlgD</fullName>
    </recommendedName>
</protein>
<sequence length="224" mass="23840">MADIQSLNASSDVLAKYAIQQESKKSNELGQNQFMELMIAQLKNQSPLEPQDNSEFVAQLAQFSSVEGIEKLNQSVDSVASQFRSNQALQASAMVGRNVLVPNAQGVLGPEGRISGVIEVPGSTSSLTVSILNPSGELVKRMELGQQPAGDIRFEWDGTNAKGESMPAGLYTVKAEARYGSETQQLNAYMAANVDSVSISQTGSILLNLAGMGQASLSDVKEIL</sequence>
<dbReference type="Pfam" id="PF13861">
    <property type="entry name" value="FLgD_tudor"/>
    <property type="match status" value="1"/>
</dbReference>
<keyword evidence="3 5" id="KW-1005">Bacterial flagellum biogenesis</keyword>
<comment type="similarity">
    <text evidence="1 5">Belongs to the FlgD family.</text>
</comment>
<dbReference type="NCBIfam" id="NF005176">
    <property type="entry name" value="PRK06655.1-1"/>
    <property type="match status" value="1"/>
</dbReference>
<evidence type="ECO:0000256" key="5">
    <source>
        <dbReference type="RuleBase" id="RU362076"/>
    </source>
</evidence>
<dbReference type="InterPro" id="IPR025963">
    <property type="entry name" value="FLgD_Tudor"/>
</dbReference>
<dbReference type="Gene3D" id="2.60.40.4070">
    <property type="match status" value="1"/>
</dbReference>
<dbReference type="EMBL" id="CP154858">
    <property type="protein sequence ID" value="XDT73239.1"/>
    <property type="molecule type" value="Genomic_DNA"/>
</dbReference>
<gene>
    <name evidence="8" type="primary">flgD</name>
    <name evidence="8" type="ORF">AAIA72_04500</name>
</gene>
<evidence type="ECO:0000313" key="8">
    <source>
        <dbReference type="EMBL" id="XDT73239.1"/>
    </source>
</evidence>
<dbReference type="InterPro" id="IPR005648">
    <property type="entry name" value="FlgD"/>
</dbReference>
<accession>A0AB39UY17</accession>